<dbReference type="EMBL" id="MDBO01000051">
    <property type="protein sequence ID" value="PMP13134.1"/>
    <property type="molecule type" value="Genomic_DNA"/>
</dbReference>
<accession>A0AAP8N0E1</accession>
<sequence length="71" mass="8025">MVKDFSSKVRKEMLEGSANLMSIVGSIGHTTPCILRKDGIVRAELDYKYSRLEDNVHQQYETGGMDFSARN</sequence>
<reference evidence="2" key="1">
    <citation type="submission" date="2016-07" db="EMBL/GenBank/DDBJ databases">
        <title>Nontailed viruses are major unrecognized killers of bacteria in the ocean.</title>
        <authorList>
            <person name="Kauffman K."/>
            <person name="Hussain F."/>
            <person name="Yang J."/>
            <person name="Arevalo P."/>
            <person name="Brown J."/>
            <person name="Cutler M."/>
            <person name="Kelly L."/>
            <person name="Polz M.F."/>
        </authorList>
    </citation>
    <scope>NUCLEOTIDE SEQUENCE [LARGE SCALE GENOMIC DNA]</scope>
    <source>
        <strain evidence="2">10N.222.49.A5</strain>
    </source>
</reference>
<comment type="caution">
    <text evidence="1">The sequence shown here is derived from an EMBL/GenBank/DDBJ whole genome shotgun (WGS) entry which is preliminary data.</text>
</comment>
<name>A0AAP8N0E1_9VIBR</name>
<evidence type="ECO:0000313" key="2">
    <source>
        <dbReference type="Proteomes" id="UP000235611"/>
    </source>
</evidence>
<evidence type="ECO:0000313" key="1">
    <source>
        <dbReference type="EMBL" id="PMP13134.1"/>
    </source>
</evidence>
<organism evidence="1 2">
    <name type="scientific">Vibrio breoganii</name>
    <dbReference type="NCBI Taxonomy" id="553239"/>
    <lineage>
        <taxon>Bacteria</taxon>
        <taxon>Pseudomonadati</taxon>
        <taxon>Pseudomonadota</taxon>
        <taxon>Gammaproteobacteria</taxon>
        <taxon>Vibrionales</taxon>
        <taxon>Vibrionaceae</taxon>
        <taxon>Vibrio</taxon>
    </lineage>
</organism>
<dbReference type="AlphaFoldDB" id="A0AAP8N0E1"/>
<gene>
    <name evidence="1" type="ORF">BCS93_06085</name>
</gene>
<dbReference type="Proteomes" id="UP000235611">
    <property type="component" value="Unassembled WGS sequence"/>
</dbReference>
<protein>
    <submittedName>
        <fullName evidence="1">Uncharacterized protein</fullName>
    </submittedName>
</protein>
<proteinExistence type="predicted"/>